<feature type="region of interest" description="Disordered" evidence="2">
    <location>
        <begin position="712"/>
        <end position="733"/>
    </location>
</feature>
<keyword evidence="1" id="KW-0863">Zinc-finger</keyword>
<dbReference type="CTD" id="374920"/>
<dbReference type="AlphaFoldDB" id="A0A341DAR9"/>
<dbReference type="GeneID" id="112415325"/>
<dbReference type="PANTHER" id="PTHR47086:SF1">
    <property type="entry name" value="ZINC FINGER SWIM-TYPE CONTAINING 9"/>
    <property type="match status" value="1"/>
</dbReference>
<evidence type="ECO:0000256" key="2">
    <source>
        <dbReference type="SAM" id="MobiDB-lite"/>
    </source>
</evidence>
<evidence type="ECO:0000259" key="3">
    <source>
        <dbReference type="PROSITE" id="PS50966"/>
    </source>
</evidence>
<proteinExistence type="predicted"/>
<reference evidence="5" key="1">
    <citation type="submission" date="2025-08" db="UniProtKB">
        <authorList>
            <consortium name="RefSeq"/>
        </authorList>
    </citation>
    <scope>IDENTIFICATION</scope>
    <source>
        <tissue evidence="5">Meat</tissue>
    </source>
</reference>
<evidence type="ECO:0000313" key="5">
    <source>
        <dbReference type="RefSeq" id="XP_024624011.1"/>
    </source>
</evidence>
<evidence type="ECO:0000313" key="4">
    <source>
        <dbReference type="Proteomes" id="UP000252040"/>
    </source>
</evidence>
<name>A0A341DAR9_NEOAA</name>
<dbReference type="FunCoup" id="A0A341DAR9">
    <property type="interactions" value="128"/>
</dbReference>
<organism evidence="4 5">
    <name type="scientific">Neophocaena asiaeorientalis asiaeorientalis</name>
    <name type="common">Yangtze finless porpoise</name>
    <name type="synonym">Neophocaena phocaenoides subsp. asiaeorientalis</name>
    <dbReference type="NCBI Taxonomy" id="1706337"/>
    <lineage>
        <taxon>Eukaryota</taxon>
        <taxon>Metazoa</taxon>
        <taxon>Chordata</taxon>
        <taxon>Craniata</taxon>
        <taxon>Vertebrata</taxon>
        <taxon>Euteleostomi</taxon>
        <taxon>Mammalia</taxon>
        <taxon>Eutheria</taxon>
        <taxon>Laurasiatheria</taxon>
        <taxon>Artiodactyla</taxon>
        <taxon>Whippomorpha</taxon>
        <taxon>Cetacea</taxon>
        <taxon>Odontoceti</taxon>
        <taxon>Phocoenidae</taxon>
        <taxon>Neophocaena</taxon>
    </lineage>
</organism>
<dbReference type="InterPro" id="IPR040854">
    <property type="entry name" value="ZSWIM9"/>
</dbReference>
<dbReference type="Pfam" id="PF17738">
    <property type="entry name" value="DUF5575"/>
    <property type="match status" value="1"/>
</dbReference>
<dbReference type="InterPro" id="IPR049217">
    <property type="entry name" value="DUF5575_N"/>
</dbReference>
<keyword evidence="1" id="KW-0862">Zinc</keyword>
<accession>A0A341DAR9</accession>
<feature type="compositionally biased region" description="Gly residues" evidence="2">
    <location>
        <begin position="715"/>
        <end position="733"/>
    </location>
</feature>
<feature type="region of interest" description="Disordered" evidence="2">
    <location>
        <begin position="778"/>
        <end position="797"/>
    </location>
</feature>
<keyword evidence="1" id="KW-0479">Metal-binding</keyword>
<feature type="compositionally biased region" description="Basic and acidic residues" evidence="2">
    <location>
        <begin position="674"/>
        <end position="684"/>
    </location>
</feature>
<dbReference type="InParanoid" id="A0A341DAR9"/>
<dbReference type="RefSeq" id="XP_024624011.1">
    <property type="nucleotide sequence ID" value="XM_024768243.1"/>
</dbReference>
<feature type="domain" description="SWIM-type" evidence="3">
    <location>
        <begin position="855"/>
        <end position="887"/>
    </location>
</feature>
<protein>
    <submittedName>
        <fullName evidence="5">Uncharacterized protein ZSWIM9</fullName>
    </submittedName>
</protein>
<dbReference type="InterPro" id="IPR007527">
    <property type="entry name" value="Znf_SWIM"/>
</dbReference>
<dbReference type="PANTHER" id="PTHR47086">
    <property type="entry name" value="BTB DOMAIN-CONTAINING PROTEIN"/>
    <property type="match status" value="1"/>
</dbReference>
<dbReference type="Pfam" id="PF20783">
    <property type="entry name" value="DUF5575_N"/>
    <property type="match status" value="1"/>
</dbReference>
<dbReference type="Proteomes" id="UP000252040">
    <property type="component" value="Unplaced"/>
</dbReference>
<evidence type="ECO:0000256" key="1">
    <source>
        <dbReference type="PROSITE-ProRule" id="PRU00325"/>
    </source>
</evidence>
<feature type="region of interest" description="Disordered" evidence="2">
    <location>
        <begin position="1"/>
        <end position="78"/>
    </location>
</feature>
<keyword evidence="4" id="KW-1185">Reference proteome</keyword>
<dbReference type="STRING" id="1706337.A0A341DAR9"/>
<dbReference type="InterPro" id="IPR048315">
    <property type="entry name" value="ZSWIM9_RNaseH-like"/>
</dbReference>
<dbReference type="GO" id="GO:0008270">
    <property type="term" value="F:zinc ion binding"/>
    <property type="evidence" value="ECO:0007669"/>
    <property type="project" value="UniProtKB-KW"/>
</dbReference>
<dbReference type="KEGG" id="nasi:112415325"/>
<sequence>MSGCGWRSAERPAGKGRFGGSRCATHGGKRGGRPRGASREQGPGRASARGIVGCGRRSGAGRRPRMEPPPGTATGQEEQELRERAFFSWAEFSRFFDAWCQQRLALFFVKSSMHLARCRWASAPPLYTLIDVLKYSYVRLVCKDVRAPSRPAVGSPQPGCPAFIIVKLSPLRDRLVVTECQLTHSHPACPLEFAYYFRPGHLLANACLPVRTTNKISKQFVAPADVRRLLSYCKGRDHGVLDALHVLEGLFRTDPEASVKLVFVEDQAVVETVFFLTSRTRAMLRRFPRMLLVDRLPGLQGALDLLAVLCVDGAGRARQAACCVARPGTPSLLRFALASLLQSAPDVKGRVRCLTAGFESNWAPRRDMWVRFRAFEAARDLDACALVRGHRRRLLRRLSPSRSVAQCLRDLVAMQWADAAGEAAPDVSDDGGAWLEGELGRGAQVENERMKGVETGNWGGAGKEGSFRREAQLEKEWARGLETRDREGAQVESEKGRGLQIRDWRGVHLENQKVRGLEGSVWRGSQLENEHLRGPAIRDWRGGPLEAEKDWGLEGYIWRGAQVEDQRLRGLEEYTWRLAQLEDGRIRLLETPDGRGTLFDYERASSLDGSSWRGAQLHDERVSGLKTRDWKGLHLEAEKERGLEVRNWRRVHVEKPSELVPENGDLRGPQGGDVRQRGPETREERAVRLGVKRRRDLEDVVLVQLGDTRVTGLENGDGGGAQAGGPKSRGGQGMECGDTAGGRLGLGNGVTCSTPVGTVLEGDSEWAVTGRMYLAAGESAQEGSGGEGPRESKRPCCPSEEEEVDWEPLAKFRAACGPELAELVAEELAFARQHGTRGFHWTGAGFALKDGTSDFFLDGALTRCSCSIHAARRLPCRHLFAARLLTGAALFHMDLLRDCWGRAPEP</sequence>
<feature type="region of interest" description="Disordered" evidence="2">
    <location>
        <begin position="659"/>
        <end position="684"/>
    </location>
</feature>
<gene>
    <name evidence="5" type="primary">ZSWIM9</name>
</gene>
<dbReference type="PROSITE" id="PS50966">
    <property type="entry name" value="ZF_SWIM"/>
    <property type="match status" value="1"/>
</dbReference>